<dbReference type="AlphaFoldDB" id="A0A645EYF0"/>
<feature type="compositionally biased region" description="Basic and acidic residues" evidence="1">
    <location>
        <begin position="94"/>
        <end position="115"/>
    </location>
</feature>
<organism evidence="2">
    <name type="scientific">bioreactor metagenome</name>
    <dbReference type="NCBI Taxonomy" id="1076179"/>
    <lineage>
        <taxon>unclassified sequences</taxon>
        <taxon>metagenomes</taxon>
        <taxon>ecological metagenomes</taxon>
    </lineage>
</organism>
<gene>
    <name evidence="2" type="ORF">SDC9_153528</name>
</gene>
<feature type="compositionally biased region" description="Acidic residues" evidence="1">
    <location>
        <begin position="140"/>
        <end position="150"/>
    </location>
</feature>
<proteinExistence type="predicted"/>
<feature type="compositionally biased region" description="Low complexity" evidence="1">
    <location>
        <begin position="124"/>
        <end position="139"/>
    </location>
</feature>
<dbReference type="EMBL" id="VSSQ01052174">
    <property type="protein sequence ID" value="MPN06272.1"/>
    <property type="molecule type" value="Genomic_DNA"/>
</dbReference>
<feature type="compositionally biased region" description="Basic and acidic residues" evidence="1">
    <location>
        <begin position="12"/>
        <end position="61"/>
    </location>
</feature>
<feature type="region of interest" description="Disordered" evidence="1">
    <location>
        <begin position="1"/>
        <end position="157"/>
    </location>
</feature>
<comment type="caution">
    <text evidence="2">The sequence shown here is derived from an EMBL/GenBank/DDBJ whole genome shotgun (WGS) entry which is preliminary data.</text>
</comment>
<accession>A0A645EYF0</accession>
<protein>
    <submittedName>
        <fullName evidence="2">Uncharacterized protein</fullName>
    </submittedName>
</protein>
<evidence type="ECO:0000256" key="1">
    <source>
        <dbReference type="SAM" id="MobiDB-lite"/>
    </source>
</evidence>
<name>A0A645EYF0_9ZZZZ</name>
<sequence length="186" mass="20673">MVSVPWRAGAALREERAEHLDEHQHDGDPQRLRDGQRQQRDRHPRRLGGDDRPEVEADRAPAGDIRPPGPGPADQQGETHDDVPQDDGPVVEVRGLERVVHRWDPEREHHHADHDRHRHQPESPVVVVVRGGEPGVVDPGPDDPEAGEAEADQRGGEVTLGQVVRELFAAQPERDGEGQVEQQLQG</sequence>
<evidence type="ECO:0000313" key="2">
    <source>
        <dbReference type="EMBL" id="MPN06272.1"/>
    </source>
</evidence>
<reference evidence="2" key="1">
    <citation type="submission" date="2019-08" db="EMBL/GenBank/DDBJ databases">
        <authorList>
            <person name="Kucharzyk K."/>
            <person name="Murdoch R.W."/>
            <person name="Higgins S."/>
            <person name="Loffler F."/>
        </authorList>
    </citation>
    <scope>NUCLEOTIDE SEQUENCE</scope>
</reference>